<feature type="transmembrane region" description="Helical" evidence="6">
    <location>
        <begin position="59"/>
        <end position="80"/>
    </location>
</feature>
<dbReference type="EMBL" id="LAFY01000436">
    <property type="protein sequence ID" value="KJX98014.1"/>
    <property type="molecule type" value="Genomic_DNA"/>
</dbReference>
<evidence type="ECO:0000256" key="4">
    <source>
        <dbReference type="ARBA" id="ARBA00023136"/>
    </source>
</evidence>
<comment type="caution">
    <text evidence="8">The sequence shown here is derived from an EMBL/GenBank/DDBJ whole genome shotgun (WGS) entry which is preliminary data.</text>
</comment>
<name>A0A0F4GKS9_9PEZI</name>
<comment type="subcellular location">
    <subcellularLocation>
        <location evidence="1">Membrane</location>
        <topology evidence="1">Multi-pass membrane protein</topology>
    </subcellularLocation>
</comment>
<evidence type="ECO:0000313" key="8">
    <source>
        <dbReference type="EMBL" id="KJX98014.1"/>
    </source>
</evidence>
<dbReference type="AlphaFoldDB" id="A0A0F4GKS9"/>
<keyword evidence="4 6" id="KW-0472">Membrane</keyword>
<proteinExistence type="inferred from homology"/>
<evidence type="ECO:0000256" key="1">
    <source>
        <dbReference type="ARBA" id="ARBA00004141"/>
    </source>
</evidence>
<feature type="transmembrane region" description="Helical" evidence="6">
    <location>
        <begin position="95"/>
        <end position="117"/>
    </location>
</feature>
<feature type="transmembrane region" description="Helical" evidence="6">
    <location>
        <begin position="180"/>
        <end position="207"/>
    </location>
</feature>
<protein>
    <recommendedName>
        <fullName evidence="7">Rhodopsin domain-containing protein</fullName>
    </recommendedName>
</protein>
<keyword evidence="2 6" id="KW-0812">Transmembrane</keyword>
<evidence type="ECO:0000313" key="9">
    <source>
        <dbReference type="Proteomes" id="UP000033647"/>
    </source>
</evidence>
<keyword evidence="9" id="KW-1185">Reference proteome</keyword>
<feature type="transmembrane region" description="Helical" evidence="6">
    <location>
        <begin position="227"/>
        <end position="250"/>
    </location>
</feature>
<dbReference type="Pfam" id="PF20684">
    <property type="entry name" value="Fung_rhodopsin"/>
    <property type="match status" value="1"/>
</dbReference>
<dbReference type="PANTHER" id="PTHR33048">
    <property type="entry name" value="PTH11-LIKE INTEGRAL MEMBRANE PROTEIN (AFU_ORTHOLOGUE AFUA_5G11245)"/>
    <property type="match status" value="1"/>
</dbReference>
<comment type="similarity">
    <text evidence="5">Belongs to the SAT4 family.</text>
</comment>
<feature type="transmembrane region" description="Helical" evidence="6">
    <location>
        <begin position="262"/>
        <end position="285"/>
    </location>
</feature>
<dbReference type="InterPro" id="IPR052337">
    <property type="entry name" value="SAT4-like"/>
</dbReference>
<evidence type="ECO:0000256" key="3">
    <source>
        <dbReference type="ARBA" id="ARBA00022989"/>
    </source>
</evidence>
<feature type="transmembrane region" description="Helical" evidence="6">
    <location>
        <begin position="147"/>
        <end position="168"/>
    </location>
</feature>
<evidence type="ECO:0000259" key="7">
    <source>
        <dbReference type="Pfam" id="PF20684"/>
    </source>
</evidence>
<gene>
    <name evidence="8" type="ORF">TI39_contig444g00008</name>
</gene>
<dbReference type="GO" id="GO:0016020">
    <property type="term" value="C:membrane"/>
    <property type="evidence" value="ECO:0007669"/>
    <property type="project" value="UniProtKB-SubCell"/>
</dbReference>
<reference evidence="8 9" key="1">
    <citation type="submission" date="2015-03" db="EMBL/GenBank/DDBJ databases">
        <title>RNA-seq based gene annotation and comparative genomics of four Zymoseptoria species reveal species-specific pathogenicity related genes and transposable element activity.</title>
        <authorList>
            <person name="Grandaubert J."/>
            <person name="Bhattacharyya A."/>
            <person name="Stukenbrock E.H."/>
        </authorList>
    </citation>
    <scope>NUCLEOTIDE SEQUENCE [LARGE SCALE GENOMIC DNA]</scope>
    <source>
        <strain evidence="8 9">Zb18110</strain>
    </source>
</reference>
<keyword evidence="3 6" id="KW-1133">Transmembrane helix</keyword>
<organism evidence="8 9">
    <name type="scientific">Zymoseptoria brevis</name>
    <dbReference type="NCBI Taxonomy" id="1047168"/>
    <lineage>
        <taxon>Eukaryota</taxon>
        <taxon>Fungi</taxon>
        <taxon>Dikarya</taxon>
        <taxon>Ascomycota</taxon>
        <taxon>Pezizomycotina</taxon>
        <taxon>Dothideomycetes</taxon>
        <taxon>Dothideomycetidae</taxon>
        <taxon>Mycosphaerellales</taxon>
        <taxon>Mycosphaerellaceae</taxon>
        <taxon>Zymoseptoria</taxon>
    </lineage>
</organism>
<evidence type="ECO:0000256" key="2">
    <source>
        <dbReference type="ARBA" id="ARBA00022692"/>
    </source>
</evidence>
<dbReference type="OrthoDB" id="4329349at2759"/>
<accession>A0A0F4GKS9</accession>
<dbReference type="PANTHER" id="PTHR33048:SF152">
    <property type="entry name" value="INTEGRAL MEMBRANE PROTEIN"/>
    <property type="match status" value="1"/>
</dbReference>
<feature type="domain" description="Rhodopsin" evidence="7">
    <location>
        <begin position="83"/>
        <end position="319"/>
    </location>
</feature>
<dbReference type="InterPro" id="IPR049326">
    <property type="entry name" value="Rhodopsin_dom_fungi"/>
</dbReference>
<evidence type="ECO:0000256" key="6">
    <source>
        <dbReference type="SAM" id="Phobius"/>
    </source>
</evidence>
<dbReference type="Proteomes" id="UP000033647">
    <property type="component" value="Unassembled WGS sequence"/>
</dbReference>
<sequence>MIPVHTHSADSGTVDVDCAHVFSALGITDQPTRHRDMILLPRDDAVVCPSTQVYHDKAYVAEVITWTVVGILAFVARYIVRLRVLSWRHLHGDDWFGIAVLVFFSALTGCKLGTYHIGANKDFTESELLELSECQLARVELGSKLQIAAWFFYTSFLWGLKAMVLFLFSRLSLPSLQRRLLHVYSAIAAVTWLVVILTISLSCRPFSRNWGTIPFPPRSCSSRTQNFYTASVLNIVTDALILSIALPSIWSLRVPFARKVALVLLLCSGIFVISAAIVALLMSLLNVGSTLNTNTWAMREEIAGILAVNAPILKPVFHRSFWHRDFDPHRTGSKKTPRALPPPMVDPMLQVVDIAEAQPVRRLGVLSSIRSAYFAGLKSSKGSSSSGTGTETKVTSSAGLWTDSFADGGHELKHGDFVWSEHGNVFDLKVPEVRVGPQPLLPEPADSLASRGNSRVSLHVIDEEEGNEGRGRV</sequence>
<evidence type="ECO:0000256" key="5">
    <source>
        <dbReference type="ARBA" id="ARBA00038359"/>
    </source>
</evidence>